<dbReference type="InterPro" id="IPR041854">
    <property type="entry name" value="BFD-like_2Fe2S-bd_dom_sf"/>
</dbReference>
<evidence type="ECO:0000259" key="2">
    <source>
        <dbReference type="Pfam" id="PF04324"/>
    </source>
</evidence>
<dbReference type="SUPFAM" id="SSF51905">
    <property type="entry name" value="FAD/NAD(P)-binding domain"/>
    <property type="match status" value="1"/>
</dbReference>
<name>A0A8J3JIF2_9ACTN</name>
<dbReference type="InterPro" id="IPR017224">
    <property type="entry name" value="Opine_Oxase_asu/HCN_bsu"/>
</dbReference>
<dbReference type="InterPro" id="IPR036188">
    <property type="entry name" value="FAD/NAD-bd_sf"/>
</dbReference>
<dbReference type="Pfam" id="PF04324">
    <property type="entry name" value="Fer2_BFD"/>
    <property type="match status" value="1"/>
</dbReference>
<evidence type="ECO:0000256" key="1">
    <source>
        <dbReference type="ARBA" id="ARBA00023002"/>
    </source>
</evidence>
<dbReference type="InterPro" id="IPR023753">
    <property type="entry name" value="FAD/NAD-binding_dom"/>
</dbReference>
<dbReference type="Gene3D" id="1.10.10.1100">
    <property type="entry name" value="BFD-like [2Fe-2S]-binding domain"/>
    <property type="match status" value="1"/>
</dbReference>
<evidence type="ECO:0000259" key="3">
    <source>
        <dbReference type="Pfam" id="PF07992"/>
    </source>
</evidence>
<dbReference type="Pfam" id="PF07992">
    <property type="entry name" value="Pyr_redox_2"/>
    <property type="match status" value="1"/>
</dbReference>
<dbReference type="PRINTS" id="PR00368">
    <property type="entry name" value="FADPNR"/>
</dbReference>
<comment type="caution">
    <text evidence="4">The sequence shown here is derived from an EMBL/GenBank/DDBJ whole genome shotgun (WGS) entry which is preliminary data.</text>
</comment>
<dbReference type="Proteomes" id="UP000612808">
    <property type="component" value="Unassembled WGS sequence"/>
</dbReference>
<accession>A0A8J3JIF2</accession>
<dbReference type="CDD" id="cd19946">
    <property type="entry name" value="GlpA-like_Fer2_BFD-like"/>
    <property type="match status" value="1"/>
</dbReference>
<keyword evidence="5" id="KW-1185">Reference proteome</keyword>
<dbReference type="Gene3D" id="3.50.50.60">
    <property type="entry name" value="FAD/NAD(P)-binding domain"/>
    <property type="match status" value="2"/>
</dbReference>
<dbReference type="PANTHER" id="PTHR42949">
    <property type="entry name" value="ANAEROBIC GLYCEROL-3-PHOSPHATE DEHYDROGENASE SUBUNIT B"/>
    <property type="match status" value="1"/>
</dbReference>
<evidence type="ECO:0000313" key="5">
    <source>
        <dbReference type="Proteomes" id="UP000612808"/>
    </source>
</evidence>
<dbReference type="InterPro" id="IPR007419">
    <property type="entry name" value="BFD-like_2Fe2S-bd_dom"/>
</dbReference>
<gene>
    <name evidence="4" type="ORF">Aru02nite_64470</name>
</gene>
<keyword evidence="1" id="KW-0560">Oxidoreductase</keyword>
<proteinExistence type="predicted"/>
<dbReference type="AlphaFoldDB" id="A0A8J3JIF2"/>
<feature type="domain" description="FAD/NAD(P)-binding" evidence="3">
    <location>
        <begin position="2"/>
        <end position="332"/>
    </location>
</feature>
<dbReference type="PIRSF" id="PIRSF037495">
    <property type="entry name" value="Opine_OX_OoxA/HcnB"/>
    <property type="match status" value="1"/>
</dbReference>
<feature type="domain" description="BFD-like [2Fe-2S]-binding" evidence="2">
    <location>
        <begin position="390"/>
        <end position="442"/>
    </location>
</feature>
<dbReference type="RefSeq" id="WP_203663922.1">
    <property type="nucleotide sequence ID" value="NZ_BAAAZM010000023.1"/>
</dbReference>
<dbReference type="EMBL" id="BOMB01000044">
    <property type="protein sequence ID" value="GID15558.1"/>
    <property type="molecule type" value="Genomic_DNA"/>
</dbReference>
<reference evidence="4" key="1">
    <citation type="submission" date="2021-01" db="EMBL/GenBank/DDBJ databases">
        <title>Whole genome shotgun sequence of Actinocatenispora rupis NBRC 107355.</title>
        <authorList>
            <person name="Komaki H."/>
            <person name="Tamura T."/>
        </authorList>
    </citation>
    <scope>NUCLEOTIDE SEQUENCE</scope>
    <source>
        <strain evidence="4">NBRC 107355</strain>
    </source>
</reference>
<sequence>MHDVAVVGAGPAGLAAVDVLASHGARVLVVDEQPRAGGQIHRQPPATFAAATVPAGRALLAVAERADVDWWWRTAGWGVFGGHAGLDDFAGSTPADRADGDGPMRLAVHGPDGARTVRPRAVLLTAGAYDLPVPFPGWTLPGVLTAGGVQVFVKSAHLLPGRRFVLAGAHPLLLVVAAQLVAAGAEVAEVLLVRRPRAGALLRMLPAAAGNTGKLREGGHALAVLRRAGVPVRFGTRVVRADAGPDGELAAVVLAAPDGTHRTVPADVLALGYGFVPSTDLARQAGCAVRYDPAAGGWVVTHDRWQRSSVPRVSVAGEITGVAGAEQAVAEGRLAALGLLADLGLVPAPRIGRLARPVRRDLRRRRRFATALAAAFPPPAPAPADDETVLCRCEEVTAGTVRAALRANPHLRTANGVKLLTRTGMGLCQGRSCQPAVCALIAAETGRSVAEVGPYTARPPIRPIPLGTLAGGDP</sequence>
<dbReference type="GO" id="GO:0016491">
    <property type="term" value="F:oxidoreductase activity"/>
    <property type="evidence" value="ECO:0007669"/>
    <property type="project" value="UniProtKB-KW"/>
</dbReference>
<protein>
    <submittedName>
        <fullName evidence="4">Pyridine nucleotide-disulfide oxidoreductase</fullName>
    </submittedName>
</protein>
<dbReference type="PANTHER" id="PTHR42949:SF3">
    <property type="entry name" value="ANAEROBIC GLYCEROL-3-PHOSPHATE DEHYDROGENASE SUBUNIT B"/>
    <property type="match status" value="1"/>
</dbReference>
<organism evidence="4 5">
    <name type="scientific">Actinocatenispora rupis</name>
    <dbReference type="NCBI Taxonomy" id="519421"/>
    <lineage>
        <taxon>Bacteria</taxon>
        <taxon>Bacillati</taxon>
        <taxon>Actinomycetota</taxon>
        <taxon>Actinomycetes</taxon>
        <taxon>Micromonosporales</taxon>
        <taxon>Micromonosporaceae</taxon>
        <taxon>Actinocatenispora</taxon>
    </lineage>
</organism>
<evidence type="ECO:0000313" key="4">
    <source>
        <dbReference type="EMBL" id="GID15558.1"/>
    </source>
</evidence>
<dbReference type="PRINTS" id="PR00411">
    <property type="entry name" value="PNDRDTASEI"/>
</dbReference>
<dbReference type="InterPro" id="IPR051691">
    <property type="entry name" value="Metab_Enz_Cyan_OpOx_G3PDH"/>
</dbReference>